<proteinExistence type="predicted"/>
<organism evidence="2 3">
    <name type="scientific">Candidatus Buchananbacteria bacterium RIFCSPHIGHO2_01_FULL_39_14</name>
    <dbReference type="NCBI Taxonomy" id="1797532"/>
    <lineage>
        <taxon>Bacteria</taxon>
        <taxon>Candidatus Buchananiibacteriota</taxon>
    </lineage>
</organism>
<name>A0A1G1XXJ2_9BACT</name>
<dbReference type="Proteomes" id="UP000178930">
    <property type="component" value="Unassembled WGS sequence"/>
</dbReference>
<reference evidence="2 3" key="1">
    <citation type="journal article" date="2016" name="Nat. Commun.">
        <title>Thousands of microbial genomes shed light on interconnected biogeochemical processes in an aquifer system.</title>
        <authorList>
            <person name="Anantharaman K."/>
            <person name="Brown C.T."/>
            <person name="Hug L.A."/>
            <person name="Sharon I."/>
            <person name="Castelle C.J."/>
            <person name="Probst A.J."/>
            <person name="Thomas B.C."/>
            <person name="Singh A."/>
            <person name="Wilkins M.J."/>
            <person name="Karaoz U."/>
            <person name="Brodie E.L."/>
            <person name="Williams K.H."/>
            <person name="Hubbard S.S."/>
            <person name="Banfield J.F."/>
        </authorList>
    </citation>
    <scope>NUCLEOTIDE SEQUENCE [LARGE SCALE GENOMIC DNA]</scope>
</reference>
<keyword evidence="1" id="KW-0472">Membrane</keyword>
<keyword evidence="1" id="KW-1133">Transmembrane helix</keyword>
<keyword evidence="1" id="KW-0812">Transmembrane</keyword>
<accession>A0A1G1XXJ2</accession>
<gene>
    <name evidence="2" type="ORF">A2729_02795</name>
</gene>
<dbReference type="AlphaFoldDB" id="A0A1G1XXJ2"/>
<evidence type="ECO:0000313" key="2">
    <source>
        <dbReference type="EMBL" id="OGY44789.1"/>
    </source>
</evidence>
<dbReference type="STRING" id="1797532.A2729_02795"/>
<comment type="caution">
    <text evidence="2">The sequence shown here is derived from an EMBL/GenBank/DDBJ whole genome shotgun (WGS) entry which is preliminary data.</text>
</comment>
<evidence type="ECO:0000256" key="1">
    <source>
        <dbReference type="SAM" id="Phobius"/>
    </source>
</evidence>
<evidence type="ECO:0000313" key="3">
    <source>
        <dbReference type="Proteomes" id="UP000178930"/>
    </source>
</evidence>
<feature type="transmembrane region" description="Helical" evidence="1">
    <location>
        <begin position="12"/>
        <end position="32"/>
    </location>
</feature>
<dbReference type="EMBL" id="MHIB01000012">
    <property type="protein sequence ID" value="OGY44789.1"/>
    <property type="molecule type" value="Genomic_DNA"/>
</dbReference>
<protein>
    <submittedName>
        <fullName evidence="2">Uncharacterized protein</fullName>
    </submittedName>
</protein>
<sequence>MLETSKDLLFIVISLAVLWLTVFFCWALYYVIVMLRNFSKMTTSVREKLETVDKILKLVKEKLEKGSNHMAVIADSAIKLVGFLMEKQGREARKNKSKFKR</sequence>